<protein>
    <submittedName>
        <fullName evidence="1">Uncharacterized protein</fullName>
    </submittedName>
</protein>
<comment type="caution">
    <text evidence="1">The sequence shown here is derived from an EMBL/GenBank/DDBJ whole genome shotgun (WGS) entry which is preliminary data.</text>
</comment>
<gene>
    <name evidence="1" type="ORF">ACFFN1_14650</name>
</gene>
<keyword evidence="2" id="KW-1185">Reference proteome</keyword>
<dbReference type="RefSeq" id="WP_376841594.1">
    <property type="nucleotide sequence ID" value="NZ_JBHMAU010000126.1"/>
</dbReference>
<accession>A0ABV5X6D6</accession>
<organism evidence="1 2">
    <name type="scientific">Brevibacterium otitidis</name>
    <dbReference type="NCBI Taxonomy" id="53364"/>
    <lineage>
        <taxon>Bacteria</taxon>
        <taxon>Bacillati</taxon>
        <taxon>Actinomycetota</taxon>
        <taxon>Actinomycetes</taxon>
        <taxon>Micrococcales</taxon>
        <taxon>Brevibacteriaceae</taxon>
        <taxon>Brevibacterium</taxon>
    </lineage>
</organism>
<dbReference type="EMBL" id="JBHMAU010000126">
    <property type="protein sequence ID" value="MFB9777616.1"/>
    <property type="molecule type" value="Genomic_DNA"/>
</dbReference>
<dbReference type="Proteomes" id="UP001589707">
    <property type="component" value="Unassembled WGS sequence"/>
</dbReference>
<sequence>MAVKKVSVTEVDTGFKDDRCIAILAVIDLLNSMKSMGITGSSELSVGTPIGQGCWG</sequence>
<reference evidence="1 2" key="1">
    <citation type="submission" date="2024-09" db="EMBL/GenBank/DDBJ databases">
        <authorList>
            <person name="Sun Q."/>
            <person name="Mori K."/>
        </authorList>
    </citation>
    <scope>NUCLEOTIDE SEQUENCE [LARGE SCALE GENOMIC DNA]</scope>
    <source>
        <strain evidence="1 2">JCM 11683</strain>
    </source>
</reference>
<proteinExistence type="predicted"/>
<evidence type="ECO:0000313" key="1">
    <source>
        <dbReference type="EMBL" id="MFB9777616.1"/>
    </source>
</evidence>
<evidence type="ECO:0000313" key="2">
    <source>
        <dbReference type="Proteomes" id="UP001589707"/>
    </source>
</evidence>
<name>A0ABV5X6D6_9MICO</name>